<evidence type="ECO:0000256" key="5">
    <source>
        <dbReference type="ARBA" id="ARBA00023136"/>
    </source>
</evidence>
<keyword evidence="3 8" id="KW-0812">Transmembrane</keyword>
<name>A0A7E5V994_TRINI</name>
<dbReference type="PANTHER" id="PTHR42643">
    <property type="entry name" value="IONOTROPIC RECEPTOR 20A-RELATED"/>
    <property type="match status" value="1"/>
</dbReference>
<dbReference type="Gene3D" id="3.40.190.10">
    <property type="entry name" value="Periplasmic binding protein-like II"/>
    <property type="match status" value="1"/>
</dbReference>
<dbReference type="GO" id="GO:0005886">
    <property type="term" value="C:plasma membrane"/>
    <property type="evidence" value="ECO:0007669"/>
    <property type="project" value="UniProtKB-SubCell"/>
</dbReference>
<protein>
    <submittedName>
        <fullName evidence="11">Uncharacterized protein LOC113491864</fullName>
    </submittedName>
</protein>
<evidence type="ECO:0000313" key="10">
    <source>
        <dbReference type="Proteomes" id="UP000322000"/>
    </source>
</evidence>
<dbReference type="RefSeq" id="XP_026724852.1">
    <property type="nucleotide sequence ID" value="XM_026869051.1"/>
</dbReference>
<evidence type="ECO:0000256" key="4">
    <source>
        <dbReference type="ARBA" id="ARBA00022989"/>
    </source>
</evidence>
<dbReference type="GeneID" id="113491864"/>
<dbReference type="Proteomes" id="UP000322000">
    <property type="component" value="Chromosome 3"/>
</dbReference>
<feature type="signal peptide" evidence="9">
    <location>
        <begin position="1"/>
        <end position="19"/>
    </location>
</feature>
<dbReference type="InterPro" id="IPR052192">
    <property type="entry name" value="Insect_Ionotropic_Sensory_Rcpt"/>
</dbReference>
<evidence type="ECO:0000256" key="2">
    <source>
        <dbReference type="ARBA" id="ARBA00022475"/>
    </source>
</evidence>
<reference evidence="11" key="1">
    <citation type="submission" date="2025-08" db="UniProtKB">
        <authorList>
            <consortium name="RefSeq"/>
        </authorList>
    </citation>
    <scope>IDENTIFICATION</scope>
</reference>
<dbReference type="AlphaFoldDB" id="A0A7E5V994"/>
<evidence type="ECO:0000256" key="6">
    <source>
        <dbReference type="ARBA" id="ARBA00023170"/>
    </source>
</evidence>
<sequence length="586" mass="67937">MKIFARFLLLKIFFFNCSARNLVENAVFVSRQYYEHHFATTVVWSEDSEYVDDFLMNFPGTVVLKPLLNNYDDAIRNSNDTGFEQTVFFASSFRDYENFMKIIDEFIRYPILFILVIESSIEQSDLWKYIKVTWENDQGDIVIISADKAGNVTLSTFFPYSDETCENYNPVILKPNDNLFPNKFNNFYQCPVRASVMQLMPKTHIIRSNENVTTVGGYDGSIFMIILDKMNATLDVTSVDNHQAYGAFVNGSLVGSISELVSERADILIPSGILTRRRYLVAFASHIYHTIDIRWIGPRRREVYNWLKVLIPDNTQVSPFQAIVCVAFLVMTIIIHRLKRHLTHRNSCILLHVFLIFLGQSTKFETKSTLLNSFLSLWIWSCFIVRIEYQGDLYQSMQTVSLEEPFRSVDEAITQVDGFGGMDVFLDFYRDIHLASNYKIIPLLDNIKYIQRIFEGERFLLVTDMVSVPQAILNRIQVLKDHKSTANTCYYMRPGWPAAKNVDHIILSLVEGGFIEYLLSKTDREWKIPRFQDEEVKPVGLSLTTLWTCFQGLIIMWLVCSLVLIFEILSVSKTVRYFFEDFAKNG</sequence>
<dbReference type="OrthoDB" id="7687957at2759"/>
<dbReference type="PANTHER" id="PTHR42643:SF38">
    <property type="entry name" value="IONOTROPIC RECEPTOR 100A"/>
    <property type="match status" value="1"/>
</dbReference>
<comment type="subcellular location">
    <subcellularLocation>
        <location evidence="1">Cell membrane</location>
        <topology evidence="1">Multi-pass membrane protein</topology>
    </subcellularLocation>
</comment>
<keyword evidence="10" id="KW-1185">Reference proteome</keyword>
<dbReference type="KEGG" id="tnl:113491864"/>
<keyword evidence="5 8" id="KW-0472">Membrane</keyword>
<accession>A0A7E5V994</accession>
<evidence type="ECO:0000256" key="3">
    <source>
        <dbReference type="ARBA" id="ARBA00022692"/>
    </source>
</evidence>
<dbReference type="InParanoid" id="A0A7E5V994"/>
<keyword evidence="9" id="KW-0732">Signal</keyword>
<feature type="chain" id="PRO_5028873260" evidence="9">
    <location>
        <begin position="20"/>
        <end position="586"/>
    </location>
</feature>
<evidence type="ECO:0000256" key="7">
    <source>
        <dbReference type="ARBA" id="ARBA00023180"/>
    </source>
</evidence>
<evidence type="ECO:0000256" key="1">
    <source>
        <dbReference type="ARBA" id="ARBA00004651"/>
    </source>
</evidence>
<dbReference type="SUPFAM" id="SSF53850">
    <property type="entry name" value="Periplasmic binding protein-like II"/>
    <property type="match status" value="1"/>
</dbReference>
<evidence type="ECO:0000256" key="8">
    <source>
        <dbReference type="SAM" id="Phobius"/>
    </source>
</evidence>
<keyword evidence="6" id="KW-0675">Receptor</keyword>
<keyword evidence="2" id="KW-1003">Cell membrane</keyword>
<proteinExistence type="predicted"/>
<evidence type="ECO:0000313" key="11">
    <source>
        <dbReference type="RefSeq" id="XP_026724852.1"/>
    </source>
</evidence>
<keyword evidence="4 8" id="KW-1133">Transmembrane helix</keyword>
<gene>
    <name evidence="11" type="primary">LOC113491864</name>
</gene>
<evidence type="ECO:0000256" key="9">
    <source>
        <dbReference type="SAM" id="SignalP"/>
    </source>
</evidence>
<feature type="transmembrane region" description="Helical" evidence="8">
    <location>
        <begin position="539"/>
        <end position="566"/>
    </location>
</feature>
<keyword evidence="7" id="KW-0325">Glycoprotein</keyword>
<organism evidence="10 11">
    <name type="scientific">Trichoplusia ni</name>
    <name type="common">Cabbage looper</name>
    <dbReference type="NCBI Taxonomy" id="7111"/>
    <lineage>
        <taxon>Eukaryota</taxon>
        <taxon>Metazoa</taxon>
        <taxon>Ecdysozoa</taxon>
        <taxon>Arthropoda</taxon>
        <taxon>Hexapoda</taxon>
        <taxon>Insecta</taxon>
        <taxon>Pterygota</taxon>
        <taxon>Neoptera</taxon>
        <taxon>Endopterygota</taxon>
        <taxon>Lepidoptera</taxon>
        <taxon>Glossata</taxon>
        <taxon>Ditrysia</taxon>
        <taxon>Noctuoidea</taxon>
        <taxon>Noctuidae</taxon>
        <taxon>Plusiinae</taxon>
        <taxon>Trichoplusia</taxon>
    </lineage>
</organism>